<reference evidence="2" key="1">
    <citation type="journal article" date="2022" name="Mol. Ecol. Resour.">
        <title>The genomes of chicory, endive, great burdock and yacon provide insights into Asteraceae palaeo-polyploidization history and plant inulin production.</title>
        <authorList>
            <person name="Fan W."/>
            <person name="Wang S."/>
            <person name="Wang H."/>
            <person name="Wang A."/>
            <person name="Jiang F."/>
            <person name="Liu H."/>
            <person name="Zhao H."/>
            <person name="Xu D."/>
            <person name="Zhang Y."/>
        </authorList>
    </citation>
    <scope>NUCLEOTIDE SEQUENCE [LARGE SCALE GENOMIC DNA]</scope>
    <source>
        <strain evidence="2">cv. Punajuju</strain>
    </source>
</reference>
<comment type="caution">
    <text evidence="1">The sequence shown here is derived from an EMBL/GenBank/DDBJ whole genome shotgun (WGS) entry which is preliminary data.</text>
</comment>
<protein>
    <submittedName>
        <fullName evidence="1">Uncharacterized protein</fullName>
    </submittedName>
</protein>
<evidence type="ECO:0000313" key="1">
    <source>
        <dbReference type="EMBL" id="KAI3752848.1"/>
    </source>
</evidence>
<sequence length="187" mass="20904">MVSLHVYALSGGLARQQSMSFLGKAIEGIWPTNVVVYGAEYFFGAGIQQITAEASQTLESLKSIREEAYAFACAMLIQIQKAMMELNQILRANEINFAILAALPTFFLSLEVLMLLHASVKQQISSYLLEPTCTNFSVFQDRIPCQCPHSISSFHPISFFLSASVPTSDVYKHEHHQLNNLFFGFRS</sequence>
<gene>
    <name evidence="1" type="ORF">L2E82_24887</name>
</gene>
<proteinExistence type="predicted"/>
<dbReference type="EMBL" id="CM042012">
    <property type="protein sequence ID" value="KAI3752848.1"/>
    <property type="molecule type" value="Genomic_DNA"/>
</dbReference>
<keyword evidence="2" id="KW-1185">Reference proteome</keyword>
<dbReference type="Proteomes" id="UP001055811">
    <property type="component" value="Linkage Group LG04"/>
</dbReference>
<reference evidence="1 2" key="2">
    <citation type="journal article" date="2022" name="Mol. Ecol. Resour.">
        <title>The genomes of chicory, endive, great burdock and yacon provide insights into Asteraceae paleo-polyploidization history and plant inulin production.</title>
        <authorList>
            <person name="Fan W."/>
            <person name="Wang S."/>
            <person name="Wang H."/>
            <person name="Wang A."/>
            <person name="Jiang F."/>
            <person name="Liu H."/>
            <person name="Zhao H."/>
            <person name="Xu D."/>
            <person name="Zhang Y."/>
        </authorList>
    </citation>
    <scope>NUCLEOTIDE SEQUENCE [LARGE SCALE GENOMIC DNA]</scope>
    <source>
        <strain evidence="2">cv. Punajuju</strain>
        <tissue evidence="1">Leaves</tissue>
    </source>
</reference>
<name>A0ACB9E2H8_CICIN</name>
<organism evidence="1 2">
    <name type="scientific">Cichorium intybus</name>
    <name type="common">Chicory</name>
    <dbReference type="NCBI Taxonomy" id="13427"/>
    <lineage>
        <taxon>Eukaryota</taxon>
        <taxon>Viridiplantae</taxon>
        <taxon>Streptophyta</taxon>
        <taxon>Embryophyta</taxon>
        <taxon>Tracheophyta</taxon>
        <taxon>Spermatophyta</taxon>
        <taxon>Magnoliopsida</taxon>
        <taxon>eudicotyledons</taxon>
        <taxon>Gunneridae</taxon>
        <taxon>Pentapetalae</taxon>
        <taxon>asterids</taxon>
        <taxon>campanulids</taxon>
        <taxon>Asterales</taxon>
        <taxon>Asteraceae</taxon>
        <taxon>Cichorioideae</taxon>
        <taxon>Cichorieae</taxon>
        <taxon>Cichoriinae</taxon>
        <taxon>Cichorium</taxon>
    </lineage>
</organism>
<accession>A0ACB9E2H8</accession>
<evidence type="ECO:0000313" key="2">
    <source>
        <dbReference type="Proteomes" id="UP001055811"/>
    </source>
</evidence>